<keyword evidence="4" id="KW-1185">Reference proteome</keyword>
<evidence type="ECO:0000313" key="3">
    <source>
        <dbReference type="EMBL" id="TGD75733.1"/>
    </source>
</evidence>
<proteinExistence type="predicted"/>
<dbReference type="Gene3D" id="3.10.450.50">
    <property type="match status" value="1"/>
</dbReference>
<organism evidence="3 4">
    <name type="scientific">Mangrovimicrobium sediminis</name>
    <dbReference type="NCBI Taxonomy" id="2562682"/>
    <lineage>
        <taxon>Bacteria</taxon>
        <taxon>Pseudomonadati</taxon>
        <taxon>Pseudomonadota</taxon>
        <taxon>Gammaproteobacteria</taxon>
        <taxon>Cellvibrionales</taxon>
        <taxon>Halieaceae</taxon>
        <taxon>Mangrovimicrobium</taxon>
    </lineage>
</organism>
<gene>
    <name evidence="3" type="ORF">E4634_02315</name>
</gene>
<dbReference type="Proteomes" id="UP000298050">
    <property type="component" value="Unassembled WGS sequence"/>
</dbReference>
<feature type="domain" description="SnoaL-like" evidence="2">
    <location>
        <begin position="17"/>
        <end position="135"/>
    </location>
</feature>
<name>A0A4Z0M7U2_9GAMM</name>
<dbReference type="AlphaFoldDB" id="A0A4Z0M7U2"/>
<protein>
    <submittedName>
        <fullName evidence="3">Nuclear transport factor 2 family protein</fullName>
    </submittedName>
</protein>
<evidence type="ECO:0000256" key="1">
    <source>
        <dbReference type="SAM" id="MobiDB-lite"/>
    </source>
</evidence>
<comment type="caution">
    <text evidence="3">The sequence shown here is derived from an EMBL/GenBank/DDBJ whole genome shotgun (WGS) entry which is preliminary data.</text>
</comment>
<sequence>MSDTNHAPGREARLAAMLDRQDILDCLGRISRAIDRFDRELFLSGYHEDAVVDAGSLVGAPGEVYDRGAELHEHGQTSTLHNLLNHYCELDGDSAHTETYFFYSGVNRDGSNWIGGGRYLDRLERRAGHWRVSFRYTLMEWSATLDGNAVPLFEQIPDLHANGTPCRTREDPSYRRPLVNRRAPRSPGDMRELSRPRGDDA</sequence>
<feature type="region of interest" description="Disordered" evidence="1">
    <location>
        <begin position="160"/>
        <end position="201"/>
    </location>
</feature>
<dbReference type="Pfam" id="PF13577">
    <property type="entry name" value="SnoaL_4"/>
    <property type="match status" value="1"/>
</dbReference>
<evidence type="ECO:0000259" key="2">
    <source>
        <dbReference type="Pfam" id="PF13577"/>
    </source>
</evidence>
<dbReference type="InterPro" id="IPR032710">
    <property type="entry name" value="NTF2-like_dom_sf"/>
</dbReference>
<dbReference type="OrthoDB" id="581683at2"/>
<dbReference type="InterPro" id="IPR037401">
    <property type="entry name" value="SnoaL-like"/>
</dbReference>
<dbReference type="RefSeq" id="WP_135440985.1">
    <property type="nucleotide sequence ID" value="NZ_SRLE01000002.1"/>
</dbReference>
<accession>A0A4Z0M7U2</accession>
<reference evidence="3 4" key="1">
    <citation type="submission" date="2019-04" db="EMBL/GenBank/DDBJ databases">
        <title>Taxonomy of novel Haliea sp. from mangrove soil of West Coast of India.</title>
        <authorList>
            <person name="Verma A."/>
            <person name="Kumar P."/>
            <person name="Krishnamurthi S."/>
        </authorList>
    </citation>
    <scope>NUCLEOTIDE SEQUENCE [LARGE SCALE GENOMIC DNA]</scope>
    <source>
        <strain evidence="3 4">SAOS-164</strain>
    </source>
</reference>
<dbReference type="SUPFAM" id="SSF54427">
    <property type="entry name" value="NTF2-like"/>
    <property type="match status" value="1"/>
</dbReference>
<evidence type="ECO:0000313" key="4">
    <source>
        <dbReference type="Proteomes" id="UP000298050"/>
    </source>
</evidence>
<dbReference type="EMBL" id="SRLE01000002">
    <property type="protein sequence ID" value="TGD75733.1"/>
    <property type="molecule type" value="Genomic_DNA"/>
</dbReference>
<feature type="compositionally biased region" description="Basic and acidic residues" evidence="1">
    <location>
        <begin position="188"/>
        <end position="201"/>
    </location>
</feature>